<comment type="similarity">
    <text evidence="3">Belongs to the serpin family.</text>
</comment>
<dbReference type="Gene3D" id="3.30.497.10">
    <property type="entry name" value="Antithrombin, subunit I, domain 2"/>
    <property type="match status" value="1"/>
</dbReference>
<dbReference type="GO" id="GO:0005615">
    <property type="term" value="C:extracellular space"/>
    <property type="evidence" value="ECO:0007669"/>
    <property type="project" value="InterPro"/>
</dbReference>
<evidence type="ECO:0000259" key="5">
    <source>
        <dbReference type="SMART" id="SM00093"/>
    </source>
</evidence>
<evidence type="ECO:0000256" key="3">
    <source>
        <dbReference type="RuleBase" id="RU000411"/>
    </source>
</evidence>
<dbReference type="SUPFAM" id="SSF56574">
    <property type="entry name" value="Serpins"/>
    <property type="match status" value="1"/>
</dbReference>
<accession>A0AAD4JZ06</accession>
<sequence>MLHTMCTISMAMVCLLSIGIVEAVTPYQVDIAVAEKIAEDVMDFGLNLTRKLIAENKKTILISPLSISTALAILLLGSNGKSFSELSKLFQIKDPMKLHAQFGLMLRDVQQAYKETTSSMRAEVRWRFKMLSLGMKLSEQSKEHQEIQVTNGVFVQQGNYLNQDYRQVLYQFYNSELYPIDFKSDLNTTFDAINTWLSQKTKDRIKKLPSRDLINRSERMMLINTVYFNAQWEISFLDGYTVDRSFYPNGNESELELSFPFMVAIGQYPHYRDNELGCDILGIPYAGQMTTMYIIRPDKSSRTRLAKFANILNATLIDRLIGKMKRIRTLVRIPKMHLTGYDRLRDVLETMGIKSIFKNDDYDLSLITLGGSNNTHFQSDPIDNLDMLESERQLVAKLKKQKADLYVSEIVHLLDLNLRETGTEATTPSTNIMLKTLPSFTFIADTPFIVLVRNDITKLPIFYGIINEPPSSL</sequence>
<protein>
    <recommendedName>
        <fullName evidence="5">Serpin domain-containing protein</fullName>
    </recommendedName>
</protein>
<keyword evidence="4" id="KW-0732">Signal</keyword>
<evidence type="ECO:0000256" key="2">
    <source>
        <dbReference type="ARBA" id="ARBA00022900"/>
    </source>
</evidence>
<name>A0AAD4JZ06_9MUSC</name>
<dbReference type="SMART" id="SM00093">
    <property type="entry name" value="SERPIN"/>
    <property type="match status" value="1"/>
</dbReference>
<gene>
    <name evidence="6" type="ORF">KR093_002853</name>
</gene>
<feature type="chain" id="PRO_5042254796" description="Serpin domain-containing protein" evidence="4">
    <location>
        <begin position="24"/>
        <end position="473"/>
    </location>
</feature>
<evidence type="ECO:0000313" key="6">
    <source>
        <dbReference type="EMBL" id="KAH8370261.1"/>
    </source>
</evidence>
<dbReference type="Proteomes" id="UP001200034">
    <property type="component" value="Unassembled WGS sequence"/>
</dbReference>
<evidence type="ECO:0000256" key="4">
    <source>
        <dbReference type="SAM" id="SignalP"/>
    </source>
</evidence>
<feature type="signal peptide" evidence="4">
    <location>
        <begin position="1"/>
        <end position="23"/>
    </location>
</feature>
<organism evidence="6 7">
    <name type="scientific">Drosophila rubida</name>
    <dbReference type="NCBI Taxonomy" id="30044"/>
    <lineage>
        <taxon>Eukaryota</taxon>
        <taxon>Metazoa</taxon>
        <taxon>Ecdysozoa</taxon>
        <taxon>Arthropoda</taxon>
        <taxon>Hexapoda</taxon>
        <taxon>Insecta</taxon>
        <taxon>Pterygota</taxon>
        <taxon>Neoptera</taxon>
        <taxon>Endopterygota</taxon>
        <taxon>Diptera</taxon>
        <taxon>Brachycera</taxon>
        <taxon>Muscomorpha</taxon>
        <taxon>Ephydroidea</taxon>
        <taxon>Drosophilidae</taxon>
        <taxon>Drosophila</taxon>
    </lineage>
</organism>
<proteinExistence type="inferred from homology"/>
<dbReference type="InterPro" id="IPR036186">
    <property type="entry name" value="Serpin_sf"/>
</dbReference>
<dbReference type="InterPro" id="IPR042178">
    <property type="entry name" value="Serpin_sf_1"/>
</dbReference>
<dbReference type="AlphaFoldDB" id="A0AAD4JZ06"/>
<dbReference type="Gene3D" id="2.30.39.10">
    <property type="entry name" value="Alpha-1-antitrypsin, domain 1"/>
    <property type="match status" value="2"/>
</dbReference>
<keyword evidence="7" id="KW-1185">Reference proteome</keyword>
<feature type="domain" description="Serpin" evidence="5">
    <location>
        <begin position="46"/>
        <end position="469"/>
    </location>
</feature>
<evidence type="ECO:0000313" key="7">
    <source>
        <dbReference type="Proteomes" id="UP001200034"/>
    </source>
</evidence>
<dbReference type="InterPro" id="IPR000215">
    <property type="entry name" value="Serpin_fam"/>
</dbReference>
<dbReference type="PANTHER" id="PTHR11461">
    <property type="entry name" value="SERINE PROTEASE INHIBITOR, SERPIN"/>
    <property type="match status" value="1"/>
</dbReference>
<dbReference type="GO" id="GO:0004867">
    <property type="term" value="F:serine-type endopeptidase inhibitor activity"/>
    <property type="evidence" value="ECO:0007669"/>
    <property type="project" value="UniProtKB-KW"/>
</dbReference>
<dbReference type="Pfam" id="PF00079">
    <property type="entry name" value="Serpin"/>
    <property type="match status" value="1"/>
</dbReference>
<dbReference type="InterPro" id="IPR042185">
    <property type="entry name" value="Serpin_sf_2"/>
</dbReference>
<dbReference type="EMBL" id="JAJJHW010002585">
    <property type="protein sequence ID" value="KAH8370261.1"/>
    <property type="molecule type" value="Genomic_DNA"/>
</dbReference>
<dbReference type="PANTHER" id="PTHR11461:SF342">
    <property type="entry name" value="SERINE PROTEASE INHIBITOR 28DC"/>
    <property type="match status" value="1"/>
</dbReference>
<keyword evidence="2" id="KW-0722">Serine protease inhibitor</keyword>
<reference evidence="6" key="1">
    <citation type="journal article" date="2021" name="Mol. Ecol. Resour.">
        <title>Phylogenomic analyses of the genus Drosophila reveals genomic signals of climate adaptation.</title>
        <authorList>
            <person name="Li F."/>
            <person name="Rane R.V."/>
            <person name="Luria V."/>
            <person name="Xiong Z."/>
            <person name="Chen J."/>
            <person name="Li Z."/>
            <person name="Catullo R.A."/>
            <person name="Griffin P.C."/>
            <person name="Schiffer M."/>
            <person name="Pearce S."/>
            <person name="Lee S.F."/>
            <person name="McElroy K."/>
            <person name="Stocker A."/>
            <person name="Shirriffs J."/>
            <person name="Cockerell F."/>
            <person name="Coppin C."/>
            <person name="Sgro C.M."/>
            <person name="Karger A."/>
            <person name="Cain J.W."/>
            <person name="Weber J.A."/>
            <person name="Santpere G."/>
            <person name="Kirschner M.W."/>
            <person name="Hoffmann A.A."/>
            <person name="Oakeshott J.G."/>
            <person name="Zhang G."/>
        </authorList>
    </citation>
    <scope>NUCLEOTIDE SEQUENCE</scope>
    <source>
        <strain evidence="6">BGI-SZ-2011g</strain>
    </source>
</reference>
<keyword evidence="1" id="KW-0646">Protease inhibitor</keyword>
<comment type="caution">
    <text evidence="6">The sequence shown here is derived from an EMBL/GenBank/DDBJ whole genome shotgun (WGS) entry which is preliminary data.</text>
</comment>
<evidence type="ECO:0000256" key="1">
    <source>
        <dbReference type="ARBA" id="ARBA00022690"/>
    </source>
</evidence>
<dbReference type="InterPro" id="IPR023796">
    <property type="entry name" value="Serpin_dom"/>
</dbReference>